<keyword evidence="3" id="KW-1185">Reference proteome</keyword>
<dbReference type="Proteomes" id="UP001595616">
    <property type="component" value="Unassembled WGS sequence"/>
</dbReference>
<proteinExistence type="predicted"/>
<feature type="transmembrane region" description="Helical" evidence="1">
    <location>
        <begin position="63"/>
        <end position="83"/>
    </location>
</feature>
<dbReference type="RefSeq" id="WP_379838523.1">
    <property type="nucleotide sequence ID" value="NZ_JBHRYQ010000001.1"/>
</dbReference>
<feature type="transmembrane region" description="Helical" evidence="1">
    <location>
        <begin position="36"/>
        <end position="56"/>
    </location>
</feature>
<feature type="transmembrane region" description="Helical" evidence="1">
    <location>
        <begin position="5"/>
        <end position="21"/>
    </location>
</feature>
<gene>
    <name evidence="2" type="ORF">ACFOOI_13560</name>
</gene>
<name>A0ABV7YYL7_9BACT</name>
<keyword evidence="1" id="KW-0812">Transmembrane</keyword>
<feature type="transmembrane region" description="Helical" evidence="1">
    <location>
        <begin position="123"/>
        <end position="142"/>
    </location>
</feature>
<evidence type="ECO:0000313" key="2">
    <source>
        <dbReference type="EMBL" id="MFC3811684.1"/>
    </source>
</evidence>
<organism evidence="2 3">
    <name type="scientific">Lacihabitans lacunae</name>
    <dbReference type="NCBI Taxonomy" id="1028214"/>
    <lineage>
        <taxon>Bacteria</taxon>
        <taxon>Pseudomonadati</taxon>
        <taxon>Bacteroidota</taxon>
        <taxon>Cytophagia</taxon>
        <taxon>Cytophagales</taxon>
        <taxon>Leadbetterellaceae</taxon>
        <taxon>Lacihabitans</taxon>
    </lineage>
</organism>
<feature type="transmembrane region" description="Helical" evidence="1">
    <location>
        <begin position="178"/>
        <end position="195"/>
    </location>
</feature>
<accession>A0ABV7YYL7</accession>
<evidence type="ECO:0000256" key="1">
    <source>
        <dbReference type="SAM" id="Phobius"/>
    </source>
</evidence>
<protein>
    <recommendedName>
        <fullName evidence="4">YhhN-like protein</fullName>
    </recommendedName>
</protein>
<comment type="caution">
    <text evidence="2">The sequence shown here is derived from an EMBL/GenBank/DDBJ whole genome shotgun (WGS) entry which is preliminary data.</text>
</comment>
<feature type="transmembrane region" description="Helical" evidence="1">
    <location>
        <begin position="148"/>
        <end position="166"/>
    </location>
</feature>
<evidence type="ECO:0008006" key="4">
    <source>
        <dbReference type="Google" id="ProtNLM"/>
    </source>
</evidence>
<feature type="transmembrane region" description="Helical" evidence="1">
    <location>
        <begin position="207"/>
        <end position="227"/>
    </location>
</feature>
<feature type="transmembrane region" description="Helical" evidence="1">
    <location>
        <begin position="95"/>
        <end position="111"/>
    </location>
</feature>
<reference evidence="3" key="1">
    <citation type="journal article" date="2019" name="Int. J. Syst. Evol. Microbiol.">
        <title>The Global Catalogue of Microorganisms (GCM) 10K type strain sequencing project: providing services to taxonomists for standard genome sequencing and annotation.</title>
        <authorList>
            <consortium name="The Broad Institute Genomics Platform"/>
            <consortium name="The Broad Institute Genome Sequencing Center for Infectious Disease"/>
            <person name="Wu L."/>
            <person name="Ma J."/>
        </authorList>
    </citation>
    <scope>NUCLEOTIDE SEQUENCE [LARGE SCALE GENOMIC DNA]</scope>
    <source>
        <strain evidence="3">CECT 7956</strain>
    </source>
</reference>
<sequence>MNKKFTNFFFSLIVLVNIYFINKPDTISLVSFSDRVLELLIFQFDYLLLSLYVFSIKAKTPELWLTAIIYFFLFLMGMSSIFIKSEQTFDHMYSYIHPIFRLSLIYAFLNKNIKNHFSTKNPIAIYALWILLSIVFLYFLQLSPRQNMFSYNFYWLVIVLFVFAGLKTQIKHISKPTGFEFALFLILIADLYYILPPQQRKFEFTYIIIRIINSIGEFLLVSYILTLSKTTNSKNKSTTI</sequence>
<keyword evidence="1" id="KW-0472">Membrane</keyword>
<evidence type="ECO:0000313" key="3">
    <source>
        <dbReference type="Proteomes" id="UP001595616"/>
    </source>
</evidence>
<keyword evidence="1" id="KW-1133">Transmembrane helix</keyword>
<dbReference type="EMBL" id="JBHRYQ010000001">
    <property type="protein sequence ID" value="MFC3811684.1"/>
    <property type="molecule type" value="Genomic_DNA"/>
</dbReference>